<sequence length="56" mass="6148">MVEKLVKSSAIRDYQCGPAQRYVVGGRALEGMDVGAWGHQGDHIYQITAHVLHQIG</sequence>
<protein>
    <submittedName>
        <fullName evidence="1">Uncharacterized protein</fullName>
    </submittedName>
</protein>
<gene>
    <name evidence="1" type="ORF">METZ01_LOCUS30858</name>
</gene>
<organism evidence="1">
    <name type="scientific">marine metagenome</name>
    <dbReference type="NCBI Taxonomy" id="408172"/>
    <lineage>
        <taxon>unclassified sequences</taxon>
        <taxon>metagenomes</taxon>
        <taxon>ecological metagenomes</taxon>
    </lineage>
</organism>
<evidence type="ECO:0000313" key="1">
    <source>
        <dbReference type="EMBL" id="SUZ78004.1"/>
    </source>
</evidence>
<dbReference type="AlphaFoldDB" id="A0A381QGH4"/>
<accession>A0A381QGH4</accession>
<dbReference type="EMBL" id="UINC01001338">
    <property type="protein sequence ID" value="SUZ78004.1"/>
    <property type="molecule type" value="Genomic_DNA"/>
</dbReference>
<reference evidence="1" key="1">
    <citation type="submission" date="2018-05" db="EMBL/GenBank/DDBJ databases">
        <authorList>
            <person name="Lanie J.A."/>
            <person name="Ng W.-L."/>
            <person name="Kazmierczak K.M."/>
            <person name="Andrzejewski T.M."/>
            <person name="Davidsen T.M."/>
            <person name="Wayne K.J."/>
            <person name="Tettelin H."/>
            <person name="Glass J.I."/>
            <person name="Rusch D."/>
            <person name="Podicherti R."/>
            <person name="Tsui H.-C.T."/>
            <person name="Winkler M.E."/>
        </authorList>
    </citation>
    <scope>NUCLEOTIDE SEQUENCE</scope>
</reference>
<name>A0A381QGH4_9ZZZZ</name>
<proteinExistence type="predicted"/>